<reference evidence="9" key="1">
    <citation type="submission" date="2022-12" db="EMBL/GenBank/DDBJ databases">
        <title>Clostridium sp. nov., isolated from industrial wastewater.</title>
        <authorList>
            <person name="Jiayan W."/>
        </authorList>
    </citation>
    <scope>NUCLEOTIDE SEQUENCE</scope>
    <source>
        <strain evidence="9">ZC22-4</strain>
    </source>
</reference>
<organism evidence="9 10">
    <name type="scientific">Clostridium brassicae</name>
    <dbReference type="NCBI Taxonomy" id="2999072"/>
    <lineage>
        <taxon>Bacteria</taxon>
        <taxon>Bacillati</taxon>
        <taxon>Bacillota</taxon>
        <taxon>Clostridia</taxon>
        <taxon>Eubacteriales</taxon>
        <taxon>Clostridiaceae</taxon>
        <taxon>Clostridium</taxon>
    </lineage>
</organism>
<feature type="transmembrane region" description="Helical" evidence="7">
    <location>
        <begin position="59"/>
        <end position="78"/>
    </location>
</feature>
<dbReference type="Proteomes" id="UP001144612">
    <property type="component" value="Unassembled WGS sequence"/>
</dbReference>
<comment type="caution">
    <text evidence="9">The sequence shown here is derived from an EMBL/GenBank/DDBJ whole genome shotgun (WGS) entry which is preliminary data.</text>
</comment>
<evidence type="ECO:0000256" key="6">
    <source>
        <dbReference type="ARBA" id="ARBA00023136"/>
    </source>
</evidence>
<dbReference type="InterPro" id="IPR023090">
    <property type="entry name" value="UPF0702_alpha/beta_dom_sf"/>
</dbReference>
<comment type="subcellular location">
    <subcellularLocation>
        <location evidence="1">Cell membrane</location>
        <topology evidence="1">Multi-pass membrane protein</topology>
    </subcellularLocation>
</comment>
<keyword evidence="4 7" id="KW-0812">Transmembrane</keyword>
<dbReference type="EMBL" id="JAPQFJ010000017">
    <property type="protein sequence ID" value="MCY6959910.1"/>
    <property type="molecule type" value="Genomic_DNA"/>
</dbReference>
<evidence type="ECO:0000313" key="9">
    <source>
        <dbReference type="EMBL" id="MCY6959910.1"/>
    </source>
</evidence>
<dbReference type="RefSeq" id="WP_268062346.1">
    <property type="nucleotide sequence ID" value="NZ_JAPQFJ010000017.1"/>
</dbReference>
<evidence type="ECO:0000259" key="8">
    <source>
        <dbReference type="Pfam" id="PF04239"/>
    </source>
</evidence>
<dbReference type="InterPro" id="IPR007353">
    <property type="entry name" value="DUF421"/>
</dbReference>
<dbReference type="Gene3D" id="3.30.240.20">
    <property type="entry name" value="bsu07140 like domains"/>
    <property type="match status" value="2"/>
</dbReference>
<evidence type="ECO:0000256" key="2">
    <source>
        <dbReference type="ARBA" id="ARBA00006448"/>
    </source>
</evidence>
<dbReference type="PANTHER" id="PTHR34582">
    <property type="entry name" value="UPF0702 TRANSMEMBRANE PROTEIN YCAP"/>
    <property type="match status" value="1"/>
</dbReference>
<keyword evidence="5 7" id="KW-1133">Transmembrane helix</keyword>
<comment type="similarity">
    <text evidence="2">Belongs to the UPF0702 family.</text>
</comment>
<evidence type="ECO:0000313" key="10">
    <source>
        <dbReference type="Proteomes" id="UP001144612"/>
    </source>
</evidence>
<evidence type="ECO:0000256" key="7">
    <source>
        <dbReference type="SAM" id="Phobius"/>
    </source>
</evidence>
<proteinExistence type="inferred from homology"/>
<evidence type="ECO:0000256" key="1">
    <source>
        <dbReference type="ARBA" id="ARBA00004651"/>
    </source>
</evidence>
<sequence>MDIIIYVLRCIIMLLVSWTGVRLVGKKSIAEMTSYDLAAIMLLTTVAAEPLVYKITSKATVGVFAILLATAFLGNLSLKKFFYNIDARPTIVISEGKIIEQELKKARMNLPLLLSELRIKGYQNVSDVRYAIIEPSGKMSVIPTSQSSPVTPKEMGIPTAPVNLSFPLIIDGKIDKVNLTFLQKNEEWLLNQLKAFSVSNFDEVLLAQYDSSGQLFVNFKNKKINTPNIF</sequence>
<evidence type="ECO:0000256" key="5">
    <source>
        <dbReference type="ARBA" id="ARBA00022989"/>
    </source>
</evidence>
<name>A0ABT4DC76_9CLOT</name>
<dbReference type="Pfam" id="PF04239">
    <property type="entry name" value="DUF421"/>
    <property type="match status" value="1"/>
</dbReference>
<protein>
    <submittedName>
        <fullName evidence="9">DUF421 domain-containing protein</fullName>
    </submittedName>
</protein>
<keyword evidence="6 7" id="KW-0472">Membrane</keyword>
<keyword evidence="10" id="KW-1185">Reference proteome</keyword>
<evidence type="ECO:0000256" key="3">
    <source>
        <dbReference type="ARBA" id="ARBA00022475"/>
    </source>
</evidence>
<keyword evidence="3" id="KW-1003">Cell membrane</keyword>
<feature type="domain" description="YetF C-terminal" evidence="8">
    <location>
        <begin position="80"/>
        <end position="210"/>
    </location>
</feature>
<evidence type="ECO:0000256" key="4">
    <source>
        <dbReference type="ARBA" id="ARBA00022692"/>
    </source>
</evidence>
<gene>
    <name evidence="9" type="ORF">OW729_14910</name>
</gene>
<accession>A0ABT4DC76</accession>
<dbReference type="PANTHER" id="PTHR34582:SF6">
    <property type="entry name" value="UPF0702 TRANSMEMBRANE PROTEIN YCAP"/>
    <property type="match status" value="1"/>
</dbReference>
<feature type="transmembrane region" description="Helical" evidence="7">
    <location>
        <begin position="6"/>
        <end position="25"/>
    </location>
</feature>